<keyword evidence="1" id="KW-0732">Signal</keyword>
<feature type="chain" id="PRO_5001575251" description="Secreted protein" evidence="1">
    <location>
        <begin position="32"/>
        <end position="74"/>
    </location>
</feature>
<sequence>MRCQVHQSCWGFSTLQHIVLLPLIYLAQIDTTKLRSLCGTLESAQVRNRATANRMKIWLKNNQKILLKCNDGMS</sequence>
<dbReference type="EMBL" id="KK198753">
    <property type="protein sequence ID" value="KCW88326.1"/>
    <property type="molecule type" value="Genomic_DNA"/>
</dbReference>
<accession>A0A059DD41</accession>
<evidence type="ECO:0000256" key="1">
    <source>
        <dbReference type="SAM" id="SignalP"/>
    </source>
</evidence>
<organism evidence="2">
    <name type="scientific">Eucalyptus grandis</name>
    <name type="common">Flooded gum</name>
    <dbReference type="NCBI Taxonomy" id="71139"/>
    <lineage>
        <taxon>Eukaryota</taxon>
        <taxon>Viridiplantae</taxon>
        <taxon>Streptophyta</taxon>
        <taxon>Embryophyta</taxon>
        <taxon>Tracheophyta</taxon>
        <taxon>Spermatophyta</taxon>
        <taxon>Magnoliopsida</taxon>
        <taxon>eudicotyledons</taxon>
        <taxon>Gunneridae</taxon>
        <taxon>Pentapetalae</taxon>
        <taxon>rosids</taxon>
        <taxon>malvids</taxon>
        <taxon>Myrtales</taxon>
        <taxon>Myrtaceae</taxon>
        <taxon>Myrtoideae</taxon>
        <taxon>Eucalypteae</taxon>
        <taxon>Eucalyptus</taxon>
    </lineage>
</organism>
<dbReference type="InParanoid" id="A0A059DD41"/>
<proteinExistence type="predicted"/>
<name>A0A059DD41_EUCGR</name>
<dbReference type="Gramene" id="KCW88326">
    <property type="protein sequence ID" value="KCW88326"/>
    <property type="gene ID" value="EUGRSUZ_A00715"/>
</dbReference>
<reference evidence="2" key="1">
    <citation type="submission" date="2013-07" db="EMBL/GenBank/DDBJ databases">
        <title>The genome of Eucalyptus grandis.</title>
        <authorList>
            <person name="Schmutz J."/>
            <person name="Hayes R."/>
            <person name="Myburg A."/>
            <person name="Tuskan G."/>
            <person name="Grattapaglia D."/>
            <person name="Rokhsar D.S."/>
        </authorList>
    </citation>
    <scope>NUCLEOTIDE SEQUENCE</scope>
    <source>
        <tissue evidence="2">Leaf extractions</tissue>
    </source>
</reference>
<protein>
    <recommendedName>
        <fullName evidence="3">Secreted protein</fullName>
    </recommendedName>
</protein>
<evidence type="ECO:0000313" key="2">
    <source>
        <dbReference type="EMBL" id="KCW88326.1"/>
    </source>
</evidence>
<evidence type="ECO:0008006" key="3">
    <source>
        <dbReference type="Google" id="ProtNLM"/>
    </source>
</evidence>
<dbReference type="AlphaFoldDB" id="A0A059DD41"/>
<feature type="signal peptide" evidence="1">
    <location>
        <begin position="1"/>
        <end position="31"/>
    </location>
</feature>
<gene>
    <name evidence="2" type="ORF">EUGRSUZ_A00715</name>
</gene>